<dbReference type="STRING" id="84029.CROST_26400"/>
<dbReference type="InterPro" id="IPR029044">
    <property type="entry name" value="Nucleotide-diphossugar_trans"/>
</dbReference>
<gene>
    <name evidence="1" type="ORF">CROST_029730</name>
</gene>
<dbReference type="GO" id="GO:0016758">
    <property type="term" value="F:hexosyltransferase activity"/>
    <property type="evidence" value="ECO:0007669"/>
    <property type="project" value="UniProtKB-ARBA"/>
</dbReference>
<proteinExistence type="predicted"/>
<dbReference type="Proteomes" id="UP000190951">
    <property type="component" value="Chromosome"/>
</dbReference>
<reference evidence="1 2" key="1">
    <citation type="submission" date="2022-04" db="EMBL/GenBank/DDBJ databases">
        <title>Genome sequence of C. roseum typestrain.</title>
        <authorList>
            <person name="Poehlein A."/>
            <person name="Schoch T."/>
            <person name="Duerre P."/>
            <person name="Daniel R."/>
        </authorList>
    </citation>
    <scope>NUCLEOTIDE SEQUENCE [LARGE SCALE GENOMIC DNA]</scope>
    <source>
        <strain evidence="1 2">DSM 7320</strain>
    </source>
</reference>
<dbReference type="EMBL" id="CP096983">
    <property type="protein sequence ID" value="URZ12256.1"/>
    <property type="molecule type" value="Genomic_DNA"/>
</dbReference>
<sequence>MKDEPKVSILIPTFNRPKFLNKSLMSAVMQSYKNIEIVICDDSTNYESKQVVSKYMKRYKNIRYYFNNGPLGKFGLNNMNRCYKLSKGKYINFLNDDDKFHENKIMKMVECIQGYKNISLVTSHRGIIDKNDKVLRDINATKRIKYVNRPISGREVARTIFSRGNFIGEPTTVLFKKEHINKFGRLWGKQFCALVDIAAWLQLLSKGRFIYLSDTLSYFRIHDKQNTNKSSITRMFSIEWKELNYYAYKIGIINTNEYKQFLIQWKGEHSNIKA</sequence>
<dbReference type="PANTHER" id="PTHR22916">
    <property type="entry name" value="GLYCOSYLTRANSFERASE"/>
    <property type="match status" value="1"/>
</dbReference>
<dbReference type="CDD" id="cd00761">
    <property type="entry name" value="Glyco_tranf_GTA_type"/>
    <property type="match status" value="1"/>
</dbReference>
<dbReference type="Pfam" id="PF00535">
    <property type="entry name" value="Glycos_transf_2"/>
    <property type="match status" value="1"/>
</dbReference>
<dbReference type="AlphaFoldDB" id="A0A1S8M8X1"/>
<dbReference type="Gene3D" id="3.90.550.10">
    <property type="entry name" value="Spore Coat Polysaccharide Biosynthesis Protein SpsA, Chain A"/>
    <property type="match status" value="1"/>
</dbReference>
<evidence type="ECO:0000313" key="1">
    <source>
        <dbReference type="EMBL" id="URZ12256.1"/>
    </source>
</evidence>
<name>A0A1S8M8X1_9CLOT</name>
<dbReference type="InterPro" id="IPR001173">
    <property type="entry name" value="Glyco_trans_2-like"/>
</dbReference>
<dbReference type="PANTHER" id="PTHR22916:SF3">
    <property type="entry name" value="UDP-GLCNAC:BETAGAL BETA-1,3-N-ACETYLGLUCOSAMINYLTRANSFERASE-LIKE PROTEIN 1"/>
    <property type="match status" value="1"/>
</dbReference>
<keyword evidence="2" id="KW-1185">Reference proteome</keyword>
<evidence type="ECO:0000313" key="2">
    <source>
        <dbReference type="Proteomes" id="UP000190951"/>
    </source>
</evidence>
<accession>A0A1S8M8X1</accession>
<protein>
    <submittedName>
        <fullName evidence="1">Uncharacterized protein</fullName>
    </submittedName>
</protein>
<dbReference type="SUPFAM" id="SSF53448">
    <property type="entry name" value="Nucleotide-diphospho-sugar transferases"/>
    <property type="match status" value="1"/>
</dbReference>
<dbReference type="RefSeq" id="WP_077833904.1">
    <property type="nucleotide sequence ID" value="NZ_CP096983.1"/>
</dbReference>
<dbReference type="KEGG" id="crw:CROST_029730"/>
<organism evidence="1 2">
    <name type="scientific">Clostridium felsineum</name>
    <dbReference type="NCBI Taxonomy" id="36839"/>
    <lineage>
        <taxon>Bacteria</taxon>
        <taxon>Bacillati</taxon>
        <taxon>Bacillota</taxon>
        <taxon>Clostridia</taxon>
        <taxon>Eubacteriales</taxon>
        <taxon>Clostridiaceae</taxon>
        <taxon>Clostridium</taxon>
    </lineage>
</organism>